<evidence type="ECO:0000256" key="3">
    <source>
        <dbReference type="ARBA" id="ARBA00023043"/>
    </source>
</evidence>
<dbReference type="SUPFAM" id="SSF81383">
    <property type="entry name" value="F-box domain"/>
    <property type="match status" value="1"/>
</dbReference>
<evidence type="ECO:0000259" key="6">
    <source>
        <dbReference type="Pfam" id="PF12937"/>
    </source>
</evidence>
<dbReference type="GO" id="GO:0005930">
    <property type="term" value="C:axoneme"/>
    <property type="evidence" value="ECO:0007669"/>
    <property type="project" value="UniProtKB-SubCell"/>
</dbReference>
<accession>A0AAW1R6T6</accession>
<dbReference type="Proteomes" id="UP001489004">
    <property type="component" value="Unassembled WGS sequence"/>
</dbReference>
<dbReference type="PANTHER" id="PTHR24166">
    <property type="entry name" value="ROLLING PEBBLES, ISOFORM B"/>
    <property type="match status" value="1"/>
</dbReference>
<dbReference type="Pfam" id="PF12937">
    <property type="entry name" value="F-box-like"/>
    <property type="match status" value="1"/>
</dbReference>
<dbReference type="SUPFAM" id="SSF48403">
    <property type="entry name" value="Ankyrin repeat"/>
    <property type="match status" value="1"/>
</dbReference>
<dbReference type="Gene3D" id="1.20.1280.50">
    <property type="match status" value="1"/>
</dbReference>
<dbReference type="EMBL" id="JALJOR010000001">
    <property type="protein sequence ID" value="KAK9829332.1"/>
    <property type="molecule type" value="Genomic_DNA"/>
</dbReference>
<evidence type="ECO:0000256" key="4">
    <source>
        <dbReference type="PROSITE-ProRule" id="PRU00023"/>
    </source>
</evidence>
<sequence length="605" mass="63487">MARTDKPGSFKLNPHAPAFVPQHRAPHQPNSFQDVQADVADLVVAEGQKHVSHQPPSQLPATASSAAVAARDWLTELPTEVLEAVLGQLTDPADLASAARVCRRLHSTAGQAAVRLRVRVCPLGQRHSPPDAGVQRVRSMLEGICSSFPGVRELDLSACPVSDSDVLGMLRALPQLRILHLSGCKKLSPAMVTHALRTLQNRGSQGLELTSAGLRALAEGCPQLQMLLLGGSTFSAALSSPQEQLQTPPAEPAMWWHRTDVARLLGTAAGLPSRGASGSSRLQPHNGVLVRELVALASKLPALRVVELTFFPPGVAEAVADGLAEEATFAPPLIWDLCRRSSLREALTLLRTGHFPPASAADSARRAGGSFDSPGGFEGPDPMAQLTMALEAAANCSSAARQTPLHVAAEQGSLVLTQALLEVGVQVDARDRSGASALFTACEHGHCSVAALLLQAGAAGALQNSSGEAPLYIAALRGHMAVVDLLLAHFDWHHIPWQDPRLFGDGWTPLMAAAVADRRNIALRLLSAAGPDAAGFVRAANRYGQTAVHIAARRGSCHMLRILLAAGGAACAMEADKSGDTPQRIAGYNNHREAQALLADAAGAL</sequence>
<proteinExistence type="predicted"/>
<dbReference type="SUPFAM" id="SSF52047">
    <property type="entry name" value="RNI-like"/>
    <property type="match status" value="1"/>
</dbReference>
<protein>
    <recommendedName>
        <fullName evidence="6">F-box domain-containing protein</fullName>
    </recommendedName>
</protein>
<evidence type="ECO:0000313" key="8">
    <source>
        <dbReference type="Proteomes" id="UP001489004"/>
    </source>
</evidence>
<dbReference type="PROSITE" id="PS50297">
    <property type="entry name" value="ANK_REP_REGION"/>
    <property type="match status" value="3"/>
</dbReference>
<dbReference type="PROSITE" id="PS50088">
    <property type="entry name" value="ANK_REPEAT"/>
    <property type="match status" value="4"/>
</dbReference>
<keyword evidence="8" id="KW-1185">Reference proteome</keyword>
<feature type="repeat" description="ANK" evidence="4">
    <location>
        <begin position="433"/>
        <end position="465"/>
    </location>
</feature>
<keyword evidence="2" id="KW-0677">Repeat</keyword>
<evidence type="ECO:0000256" key="1">
    <source>
        <dbReference type="ARBA" id="ARBA00004430"/>
    </source>
</evidence>
<feature type="repeat" description="ANK" evidence="4">
    <location>
        <begin position="543"/>
        <end position="575"/>
    </location>
</feature>
<evidence type="ECO:0000313" key="7">
    <source>
        <dbReference type="EMBL" id="KAK9829332.1"/>
    </source>
</evidence>
<gene>
    <name evidence="7" type="ORF">WJX72_005233</name>
</gene>
<dbReference type="InterPro" id="IPR032675">
    <property type="entry name" value="LRR_dom_sf"/>
</dbReference>
<dbReference type="Gene3D" id="1.25.40.20">
    <property type="entry name" value="Ankyrin repeat-containing domain"/>
    <property type="match status" value="2"/>
</dbReference>
<organism evidence="7 8">
    <name type="scientific">[Myrmecia] bisecta</name>
    <dbReference type="NCBI Taxonomy" id="41462"/>
    <lineage>
        <taxon>Eukaryota</taxon>
        <taxon>Viridiplantae</taxon>
        <taxon>Chlorophyta</taxon>
        <taxon>core chlorophytes</taxon>
        <taxon>Trebouxiophyceae</taxon>
        <taxon>Trebouxiales</taxon>
        <taxon>Trebouxiaceae</taxon>
        <taxon>Myrmecia</taxon>
    </lineage>
</organism>
<dbReference type="AlphaFoldDB" id="A0AAW1R6T6"/>
<dbReference type="Pfam" id="PF12796">
    <property type="entry name" value="Ank_2"/>
    <property type="match status" value="2"/>
</dbReference>
<name>A0AAW1R6T6_9CHLO</name>
<dbReference type="CDD" id="cd09917">
    <property type="entry name" value="F-box_SF"/>
    <property type="match status" value="1"/>
</dbReference>
<dbReference type="InterPro" id="IPR036047">
    <property type="entry name" value="F-box-like_dom_sf"/>
</dbReference>
<dbReference type="InterPro" id="IPR050889">
    <property type="entry name" value="Dendritic_Spine_Reg/Scaffold"/>
</dbReference>
<comment type="subcellular location">
    <subcellularLocation>
        <location evidence="1">Cytoplasm</location>
        <location evidence="1">Cytoskeleton</location>
        <location evidence="1">Cilium axoneme</location>
    </subcellularLocation>
</comment>
<keyword evidence="3 4" id="KW-0040">ANK repeat</keyword>
<dbReference type="InterPro" id="IPR001810">
    <property type="entry name" value="F-box_dom"/>
</dbReference>
<dbReference type="InterPro" id="IPR002110">
    <property type="entry name" value="Ankyrin_rpt"/>
</dbReference>
<dbReference type="Pfam" id="PF00023">
    <property type="entry name" value="Ank"/>
    <property type="match status" value="1"/>
</dbReference>
<comment type="caution">
    <text evidence="7">The sequence shown here is derived from an EMBL/GenBank/DDBJ whole genome shotgun (WGS) entry which is preliminary data.</text>
</comment>
<feature type="repeat" description="ANK" evidence="4">
    <location>
        <begin position="466"/>
        <end position="487"/>
    </location>
</feature>
<dbReference type="PANTHER" id="PTHR24166:SF60">
    <property type="match status" value="1"/>
</dbReference>
<feature type="region of interest" description="Disordered" evidence="5">
    <location>
        <begin position="1"/>
        <end position="30"/>
    </location>
</feature>
<reference evidence="7 8" key="1">
    <citation type="journal article" date="2024" name="Nat. Commun.">
        <title>Phylogenomics reveals the evolutionary origins of lichenization in chlorophyte algae.</title>
        <authorList>
            <person name="Puginier C."/>
            <person name="Libourel C."/>
            <person name="Otte J."/>
            <person name="Skaloud P."/>
            <person name="Haon M."/>
            <person name="Grisel S."/>
            <person name="Petersen M."/>
            <person name="Berrin J.G."/>
            <person name="Delaux P.M."/>
            <person name="Dal Grande F."/>
            <person name="Keller J."/>
        </authorList>
    </citation>
    <scope>NUCLEOTIDE SEQUENCE [LARGE SCALE GENOMIC DNA]</scope>
    <source>
        <strain evidence="7 8">SAG 2043</strain>
    </source>
</reference>
<dbReference type="SMART" id="SM00248">
    <property type="entry name" value="ANK"/>
    <property type="match status" value="5"/>
</dbReference>
<feature type="domain" description="F-box" evidence="6">
    <location>
        <begin position="75"/>
        <end position="109"/>
    </location>
</feature>
<evidence type="ECO:0000256" key="5">
    <source>
        <dbReference type="SAM" id="MobiDB-lite"/>
    </source>
</evidence>
<feature type="repeat" description="ANK" evidence="4">
    <location>
        <begin position="400"/>
        <end position="432"/>
    </location>
</feature>
<dbReference type="Gene3D" id="3.80.10.10">
    <property type="entry name" value="Ribonuclease Inhibitor"/>
    <property type="match status" value="1"/>
</dbReference>
<dbReference type="InterPro" id="IPR036770">
    <property type="entry name" value="Ankyrin_rpt-contain_sf"/>
</dbReference>
<evidence type="ECO:0000256" key="2">
    <source>
        <dbReference type="ARBA" id="ARBA00022737"/>
    </source>
</evidence>